<dbReference type="RefSeq" id="WP_137450026.1">
    <property type="nucleotide sequence ID" value="NZ_SZZH01000003.1"/>
</dbReference>
<keyword evidence="2" id="KW-1185">Reference proteome</keyword>
<dbReference type="Proteomes" id="UP000306985">
    <property type="component" value="Unassembled WGS sequence"/>
</dbReference>
<evidence type="ECO:0000313" key="2">
    <source>
        <dbReference type="Proteomes" id="UP000306985"/>
    </source>
</evidence>
<gene>
    <name evidence="1" type="ORF">FDO65_12375</name>
</gene>
<proteinExistence type="predicted"/>
<name>A0A4U6QE07_9ACTN</name>
<comment type="caution">
    <text evidence="1">The sequence shown here is derived from an EMBL/GenBank/DDBJ whole genome shotgun (WGS) entry which is preliminary data.</text>
</comment>
<reference evidence="1 2" key="1">
    <citation type="submission" date="2019-05" db="EMBL/GenBank/DDBJ databases">
        <title>Nakamurella sp. N5BH11, whole genome shotgun sequence.</title>
        <authorList>
            <person name="Tuo L."/>
        </authorList>
    </citation>
    <scope>NUCLEOTIDE SEQUENCE [LARGE SCALE GENOMIC DNA]</scope>
    <source>
        <strain evidence="1 2">N5BH11</strain>
    </source>
</reference>
<organism evidence="1 2">
    <name type="scientific">Nakamurella flava</name>
    <dbReference type="NCBI Taxonomy" id="2576308"/>
    <lineage>
        <taxon>Bacteria</taxon>
        <taxon>Bacillati</taxon>
        <taxon>Actinomycetota</taxon>
        <taxon>Actinomycetes</taxon>
        <taxon>Nakamurellales</taxon>
        <taxon>Nakamurellaceae</taxon>
        <taxon>Nakamurella</taxon>
    </lineage>
</organism>
<dbReference type="EMBL" id="SZZH01000003">
    <property type="protein sequence ID" value="TKV58363.1"/>
    <property type="molecule type" value="Genomic_DNA"/>
</dbReference>
<protein>
    <submittedName>
        <fullName evidence="1">Uncharacterized protein</fullName>
    </submittedName>
</protein>
<dbReference type="AlphaFoldDB" id="A0A4U6QE07"/>
<sequence length="64" mass="6541">MTTHSLPAASLRIGHQVVLATGVCVVTSTRWQGAGGGVVSIAFADQGTRVSYQPSDLLEVVTGS</sequence>
<accession>A0A4U6QE07</accession>
<evidence type="ECO:0000313" key="1">
    <source>
        <dbReference type="EMBL" id="TKV58363.1"/>
    </source>
</evidence>